<dbReference type="eggNOG" id="COG5645">
    <property type="taxonomic scope" value="Bacteria"/>
</dbReference>
<dbReference type="AlphaFoldDB" id="A0A2D0ACV6"/>
<keyword evidence="1" id="KW-0449">Lipoprotein</keyword>
<evidence type="ECO:0000313" key="1">
    <source>
        <dbReference type="EMBL" id="OWP49473.1"/>
    </source>
</evidence>
<proteinExistence type="predicted"/>
<reference evidence="1 2" key="1">
    <citation type="submission" date="2017-06" db="EMBL/GenBank/DDBJ databases">
        <title>Draft genome of Pseudomonas nitroreducens DF05.</title>
        <authorList>
            <person name="Iyer R."/>
        </authorList>
    </citation>
    <scope>NUCLEOTIDE SEQUENCE [LARGE SCALE GENOMIC DNA]</scope>
    <source>
        <strain evidence="1 2">DF05</strain>
    </source>
</reference>
<gene>
    <name evidence="1" type="ORF">CEG18_18075</name>
</gene>
<dbReference type="RefSeq" id="WP_088419423.1">
    <property type="nucleotide sequence ID" value="NZ_NJBA01000006.1"/>
</dbReference>
<dbReference type="Pfam" id="PF07119">
    <property type="entry name" value="DUF1375"/>
    <property type="match status" value="1"/>
</dbReference>
<dbReference type="EMBL" id="NJBA01000006">
    <property type="protein sequence ID" value="OWP49473.1"/>
    <property type="molecule type" value="Genomic_DNA"/>
</dbReference>
<name>A0A2D0ACV6_PSENT</name>
<evidence type="ECO:0000313" key="2">
    <source>
        <dbReference type="Proteomes" id="UP000198145"/>
    </source>
</evidence>
<dbReference type="Proteomes" id="UP000198145">
    <property type="component" value="Unassembled WGS sequence"/>
</dbReference>
<sequence length="119" mass="12812">MTMFRSCLLLGAALLSGCGSYHTLRSDAVVDASDLRLKGTYCGAIPRVYGGVVWDACQLYGEPPADAGYSPPSTPANHTFGPPILPVLDMVFSGVVDTLALPYTLYRQNRDGSIELRRD</sequence>
<dbReference type="InterPro" id="IPR010780">
    <property type="entry name" value="DUF1375"/>
</dbReference>
<accession>A0A2D0ACV6</accession>
<protein>
    <submittedName>
        <fullName evidence="1">YceK/YidQ family lipoprotein</fullName>
    </submittedName>
</protein>
<dbReference type="PROSITE" id="PS51257">
    <property type="entry name" value="PROKAR_LIPOPROTEIN"/>
    <property type="match status" value="1"/>
</dbReference>
<organism evidence="1 2">
    <name type="scientific">Pseudomonas nitroreducens</name>
    <dbReference type="NCBI Taxonomy" id="46680"/>
    <lineage>
        <taxon>Bacteria</taxon>
        <taxon>Pseudomonadati</taxon>
        <taxon>Pseudomonadota</taxon>
        <taxon>Gammaproteobacteria</taxon>
        <taxon>Pseudomonadales</taxon>
        <taxon>Pseudomonadaceae</taxon>
        <taxon>Pseudomonas</taxon>
    </lineage>
</organism>
<comment type="caution">
    <text evidence="1">The sequence shown here is derived from an EMBL/GenBank/DDBJ whole genome shotgun (WGS) entry which is preliminary data.</text>
</comment>